<comment type="caution">
    <text evidence="2">The sequence shown here is derived from an EMBL/GenBank/DDBJ whole genome shotgun (WGS) entry which is preliminary data.</text>
</comment>
<feature type="region of interest" description="Disordered" evidence="1">
    <location>
        <begin position="1"/>
        <end position="58"/>
    </location>
</feature>
<accession>A0ABP3JXP4</accession>
<feature type="compositionally biased region" description="Low complexity" evidence="1">
    <location>
        <begin position="8"/>
        <end position="30"/>
    </location>
</feature>
<feature type="compositionally biased region" description="Low complexity" evidence="1">
    <location>
        <begin position="37"/>
        <end position="46"/>
    </location>
</feature>
<proteinExistence type="predicted"/>
<sequence length="58" mass="5607">MSALPNTPVSASNSPASSSPDAGSSGGLLLARRRIQAARMRGVTPSDGGGPGPSDGND</sequence>
<evidence type="ECO:0000313" key="2">
    <source>
        <dbReference type="EMBL" id="GAA0466790.1"/>
    </source>
</evidence>
<evidence type="ECO:0000313" key="3">
    <source>
        <dbReference type="Proteomes" id="UP001500909"/>
    </source>
</evidence>
<protein>
    <submittedName>
        <fullName evidence="2">Uncharacterized protein</fullName>
    </submittedName>
</protein>
<dbReference type="Proteomes" id="UP001500909">
    <property type="component" value="Unassembled WGS sequence"/>
</dbReference>
<evidence type="ECO:0000256" key="1">
    <source>
        <dbReference type="SAM" id="MobiDB-lite"/>
    </source>
</evidence>
<organism evidence="2 3">
    <name type="scientific">Streptomyces olivaceiscleroticus</name>
    <dbReference type="NCBI Taxonomy" id="68245"/>
    <lineage>
        <taxon>Bacteria</taxon>
        <taxon>Bacillati</taxon>
        <taxon>Actinomycetota</taxon>
        <taxon>Actinomycetes</taxon>
        <taxon>Kitasatosporales</taxon>
        <taxon>Streptomycetaceae</taxon>
        <taxon>Streptomyces</taxon>
    </lineage>
</organism>
<gene>
    <name evidence="2" type="ORF">GCM10010361_33710</name>
</gene>
<dbReference type="RefSeq" id="WP_346095740.1">
    <property type="nucleotide sequence ID" value="NZ_BAAABY010000023.1"/>
</dbReference>
<name>A0ABP3JXP4_9ACTN</name>
<keyword evidence="3" id="KW-1185">Reference proteome</keyword>
<reference evidence="3" key="1">
    <citation type="journal article" date="2019" name="Int. J. Syst. Evol. Microbiol.">
        <title>The Global Catalogue of Microorganisms (GCM) 10K type strain sequencing project: providing services to taxonomists for standard genome sequencing and annotation.</title>
        <authorList>
            <consortium name="The Broad Institute Genomics Platform"/>
            <consortium name="The Broad Institute Genome Sequencing Center for Infectious Disease"/>
            <person name="Wu L."/>
            <person name="Ma J."/>
        </authorList>
    </citation>
    <scope>NUCLEOTIDE SEQUENCE [LARGE SCALE GENOMIC DNA]</scope>
    <source>
        <strain evidence="3">JCM 4805</strain>
    </source>
</reference>
<dbReference type="EMBL" id="BAAABY010000023">
    <property type="protein sequence ID" value="GAA0466790.1"/>
    <property type="molecule type" value="Genomic_DNA"/>
</dbReference>
<feature type="compositionally biased region" description="Gly residues" evidence="1">
    <location>
        <begin position="47"/>
        <end position="58"/>
    </location>
</feature>